<name>A0A8S3Z8J0_9EUPU</name>
<gene>
    <name evidence="2" type="ORF">CUNI_LOCUS11492</name>
</gene>
<dbReference type="EMBL" id="CAJHNH020002209">
    <property type="protein sequence ID" value="CAG5125934.1"/>
    <property type="molecule type" value="Genomic_DNA"/>
</dbReference>
<feature type="transmembrane region" description="Helical" evidence="1">
    <location>
        <begin position="88"/>
        <end position="107"/>
    </location>
</feature>
<keyword evidence="3" id="KW-1185">Reference proteome</keyword>
<keyword evidence="1" id="KW-1133">Transmembrane helix</keyword>
<keyword evidence="1" id="KW-0472">Membrane</keyword>
<evidence type="ECO:0000313" key="3">
    <source>
        <dbReference type="Proteomes" id="UP000678393"/>
    </source>
</evidence>
<reference evidence="2" key="1">
    <citation type="submission" date="2021-04" db="EMBL/GenBank/DDBJ databases">
        <authorList>
            <consortium name="Molecular Ecology Group"/>
        </authorList>
    </citation>
    <scope>NUCLEOTIDE SEQUENCE</scope>
</reference>
<protein>
    <submittedName>
        <fullName evidence="2">Uncharacterized protein</fullName>
    </submittedName>
</protein>
<evidence type="ECO:0000313" key="2">
    <source>
        <dbReference type="EMBL" id="CAG5125934.1"/>
    </source>
</evidence>
<dbReference type="AlphaFoldDB" id="A0A8S3Z8J0"/>
<proteinExistence type="predicted"/>
<organism evidence="2 3">
    <name type="scientific">Candidula unifasciata</name>
    <dbReference type="NCBI Taxonomy" id="100452"/>
    <lineage>
        <taxon>Eukaryota</taxon>
        <taxon>Metazoa</taxon>
        <taxon>Spiralia</taxon>
        <taxon>Lophotrochozoa</taxon>
        <taxon>Mollusca</taxon>
        <taxon>Gastropoda</taxon>
        <taxon>Heterobranchia</taxon>
        <taxon>Euthyneura</taxon>
        <taxon>Panpulmonata</taxon>
        <taxon>Eupulmonata</taxon>
        <taxon>Stylommatophora</taxon>
        <taxon>Helicina</taxon>
        <taxon>Helicoidea</taxon>
        <taxon>Geomitridae</taxon>
        <taxon>Candidula</taxon>
    </lineage>
</organism>
<keyword evidence="1" id="KW-0812">Transmembrane</keyword>
<evidence type="ECO:0000256" key="1">
    <source>
        <dbReference type="SAM" id="Phobius"/>
    </source>
</evidence>
<sequence length="110" mass="12616">MTDTELAVFVTSFPFVPMLLQSASVWSTVCLQFYCCLHIVTECPCQSIVILSGSVSVVRSEWSTLLCVCVFIFRSIQQYLSPLIKSSVVYSFVFLYPVVNMMLFFFFHHM</sequence>
<accession>A0A8S3Z8J0</accession>
<comment type="caution">
    <text evidence="2">The sequence shown here is derived from an EMBL/GenBank/DDBJ whole genome shotgun (WGS) entry which is preliminary data.</text>
</comment>
<dbReference type="Proteomes" id="UP000678393">
    <property type="component" value="Unassembled WGS sequence"/>
</dbReference>